<keyword evidence="2" id="KW-1185">Reference proteome</keyword>
<evidence type="ECO:0000313" key="2">
    <source>
        <dbReference type="Proteomes" id="UP000004699"/>
    </source>
</evidence>
<organism evidence="1 2">
    <name type="scientific">Luminiphilus syltensis NOR5-1B</name>
    <dbReference type="NCBI Taxonomy" id="565045"/>
    <lineage>
        <taxon>Bacteria</taxon>
        <taxon>Pseudomonadati</taxon>
        <taxon>Pseudomonadota</taxon>
        <taxon>Gammaproteobacteria</taxon>
        <taxon>Cellvibrionales</taxon>
        <taxon>Halieaceae</taxon>
        <taxon>Luminiphilus</taxon>
    </lineage>
</organism>
<dbReference type="Gene3D" id="2.130.10.10">
    <property type="entry name" value="YVTN repeat-like/Quinoprotein amine dehydrogenase"/>
    <property type="match status" value="1"/>
</dbReference>
<evidence type="ECO:0000313" key="1">
    <source>
        <dbReference type="EMBL" id="EED36312.1"/>
    </source>
</evidence>
<name>B8KT74_9GAMM</name>
<keyword evidence="1" id="KW-0560">Oxidoreductase</keyword>
<dbReference type="EC" id="1.4.9.1" evidence="1"/>
<dbReference type="STRING" id="565045.NOR51B_2262"/>
<dbReference type="Proteomes" id="UP000004699">
    <property type="component" value="Unassembled WGS sequence"/>
</dbReference>
<dbReference type="AlphaFoldDB" id="B8KT74"/>
<reference evidence="2" key="1">
    <citation type="journal article" date="2013" name="BMC Microbiol.">
        <title>Taxonomy and evolution of bacteriochlorophyll a-containing members of the OM60/NOR5 clade of marine gammaproteobacteria: description of Luminiphilus syltensis gen. nov., sp. nov., reclassification of Haliea rubra as Pseudohaliea rubra gen. nov., comb. nov., and emendation of Chromatocurvus halotolerans.</title>
        <authorList>
            <person name="Spring S."/>
            <person name="Riedel T."/>
            <person name="Sproer C."/>
            <person name="Yan S."/>
            <person name="Harder J."/>
            <person name="Fuchs B.M."/>
        </authorList>
    </citation>
    <scope>NUCLEOTIDE SEQUENCE [LARGE SCALE GENOMIC DNA]</scope>
    <source>
        <strain evidence="2">NOR51-B</strain>
    </source>
</reference>
<proteinExistence type="predicted"/>
<dbReference type="EMBL" id="DS999411">
    <property type="protein sequence ID" value="EED36312.1"/>
    <property type="molecule type" value="Genomic_DNA"/>
</dbReference>
<accession>B8KT74</accession>
<dbReference type="InterPro" id="IPR015943">
    <property type="entry name" value="WD40/YVTN_repeat-like_dom_sf"/>
</dbReference>
<gene>
    <name evidence="1" type="ORF">NOR51B_2262</name>
</gene>
<protein>
    <submittedName>
        <fullName evidence="1">Amine dehydrogenase</fullName>
        <ecNumber evidence="1">1.4.9.1</ecNumber>
    </submittedName>
</protein>
<dbReference type="SUPFAM" id="SSF50969">
    <property type="entry name" value="YVTN repeat-like/Quinoprotein amine dehydrogenase"/>
    <property type="match status" value="1"/>
</dbReference>
<sequence length="138" mass="15025">MLYPVDLSGDVAVPQEPWSIAGDIEGEWAASGIRISDEDSSGAMYLLMNPEAANTDGKHNEGGPEVWVFDPGTQTLLRRIALQEWGLSIAVSRGPDPKMLVTNPVDMSVELYDATTGDFIRKLSDIGQETPLYLYPAL</sequence>
<dbReference type="GO" id="GO:0052876">
    <property type="term" value="F:methylamine dehydrogenase (amicyanin) activity"/>
    <property type="evidence" value="ECO:0007669"/>
    <property type="project" value="UniProtKB-EC"/>
</dbReference>
<dbReference type="HOGENOM" id="CLU_1852749_0_0_6"/>
<dbReference type="InterPro" id="IPR011044">
    <property type="entry name" value="Quino_amine_DH_bsu"/>
</dbReference>